<dbReference type="SUPFAM" id="SSF46785">
    <property type="entry name" value="Winged helix' DNA-binding domain"/>
    <property type="match status" value="1"/>
</dbReference>
<evidence type="ECO:0000256" key="1">
    <source>
        <dbReference type="ARBA" id="ARBA00009437"/>
    </source>
</evidence>
<dbReference type="GO" id="GO:0043565">
    <property type="term" value="F:sequence-specific DNA binding"/>
    <property type="evidence" value="ECO:0007669"/>
    <property type="project" value="TreeGrafter"/>
</dbReference>
<dbReference type="FunFam" id="1.10.10.10:FF:000001">
    <property type="entry name" value="LysR family transcriptional regulator"/>
    <property type="match status" value="1"/>
</dbReference>
<feature type="domain" description="HTH lysR-type" evidence="5">
    <location>
        <begin position="1"/>
        <end position="59"/>
    </location>
</feature>
<keyword evidence="2" id="KW-0805">Transcription regulation</keyword>
<name>A0AB39HF43_9VIBR</name>
<keyword evidence="3" id="KW-0238">DNA-binding</keyword>
<sequence>MGLPEQLSLLLDVVQQGSFSKVAALKNIDNSQLSKQIKKLEADLGIQLLNRSTRALALTPAGEEIVEQAKLLLSTINNIQDIAHSYQDQPKGVLRITSSLLLGQLHIQPAISAFINRYPDVKIELTLEDKRTDIIAEKFDLAIRMGKMNDSNLIAKKIANTHFALVASESFIGRYGTPTSPEALMQLPAIIYANRDVTLDSVLMSDTPHGHNLKSYKMSGPIKVNDVQTLLNLVQDGVGYAVIDLFNLSAPLSKLGLRPLLPDYALSTKGKGIYAVYPHRKHTKLVQEFMQFLQDHIGTPPYWYAYIDDFDHLYR</sequence>
<evidence type="ECO:0000259" key="5">
    <source>
        <dbReference type="PROSITE" id="PS50931"/>
    </source>
</evidence>
<gene>
    <name evidence="6" type="ORF">AB0763_00700</name>
</gene>
<evidence type="ECO:0000256" key="2">
    <source>
        <dbReference type="ARBA" id="ARBA00023015"/>
    </source>
</evidence>
<dbReference type="GO" id="GO:0003700">
    <property type="term" value="F:DNA-binding transcription factor activity"/>
    <property type="evidence" value="ECO:0007669"/>
    <property type="project" value="InterPro"/>
</dbReference>
<dbReference type="EMBL" id="CP162601">
    <property type="protein sequence ID" value="XDK25205.1"/>
    <property type="molecule type" value="Genomic_DNA"/>
</dbReference>
<dbReference type="RefSeq" id="WP_306101866.1">
    <property type="nucleotide sequence ID" value="NZ_CP162601.1"/>
</dbReference>
<dbReference type="InterPro" id="IPR036388">
    <property type="entry name" value="WH-like_DNA-bd_sf"/>
</dbReference>
<dbReference type="SUPFAM" id="SSF53850">
    <property type="entry name" value="Periplasmic binding protein-like II"/>
    <property type="match status" value="1"/>
</dbReference>
<dbReference type="Gene3D" id="3.40.190.290">
    <property type="match status" value="1"/>
</dbReference>
<reference evidence="6" key="1">
    <citation type="submission" date="2024-07" db="EMBL/GenBank/DDBJ databases">
        <title>Genome Analysis of a Potential Novel Vibrio Species Secreting pH- and Thermo-stable Alginate Lyase and its Application in Producing Alginate Oligosaccharides.</title>
        <authorList>
            <person name="Huang H."/>
            <person name="Bao K."/>
        </authorList>
    </citation>
    <scope>NUCLEOTIDE SEQUENCE</scope>
    <source>
        <strain evidence="6">HB236076</strain>
    </source>
</reference>
<dbReference type="Gene3D" id="1.10.10.10">
    <property type="entry name" value="Winged helix-like DNA-binding domain superfamily/Winged helix DNA-binding domain"/>
    <property type="match status" value="1"/>
</dbReference>
<dbReference type="Pfam" id="PF00126">
    <property type="entry name" value="HTH_1"/>
    <property type="match status" value="1"/>
</dbReference>
<protein>
    <submittedName>
        <fullName evidence="6">LysR substrate-binding domain-containing protein</fullName>
    </submittedName>
</protein>
<dbReference type="PROSITE" id="PS50931">
    <property type="entry name" value="HTH_LYSR"/>
    <property type="match status" value="1"/>
</dbReference>
<evidence type="ECO:0000256" key="3">
    <source>
        <dbReference type="ARBA" id="ARBA00023125"/>
    </source>
</evidence>
<organism evidence="6">
    <name type="scientific">Vibrio sp. HB236076</name>
    <dbReference type="NCBI Taxonomy" id="3232307"/>
    <lineage>
        <taxon>Bacteria</taxon>
        <taxon>Pseudomonadati</taxon>
        <taxon>Pseudomonadota</taxon>
        <taxon>Gammaproteobacteria</taxon>
        <taxon>Vibrionales</taxon>
        <taxon>Vibrionaceae</taxon>
        <taxon>Vibrio</taxon>
    </lineage>
</organism>
<dbReference type="Pfam" id="PF03466">
    <property type="entry name" value="LysR_substrate"/>
    <property type="match status" value="1"/>
</dbReference>
<dbReference type="CDD" id="cd08422">
    <property type="entry name" value="PBP2_CrgA_like"/>
    <property type="match status" value="1"/>
</dbReference>
<dbReference type="InterPro" id="IPR058163">
    <property type="entry name" value="LysR-type_TF_proteobact-type"/>
</dbReference>
<dbReference type="InterPro" id="IPR036390">
    <property type="entry name" value="WH_DNA-bd_sf"/>
</dbReference>
<dbReference type="PANTHER" id="PTHR30537">
    <property type="entry name" value="HTH-TYPE TRANSCRIPTIONAL REGULATOR"/>
    <property type="match status" value="1"/>
</dbReference>
<evidence type="ECO:0000256" key="4">
    <source>
        <dbReference type="ARBA" id="ARBA00023163"/>
    </source>
</evidence>
<dbReference type="InterPro" id="IPR005119">
    <property type="entry name" value="LysR_subst-bd"/>
</dbReference>
<accession>A0AB39HF43</accession>
<dbReference type="AlphaFoldDB" id="A0AB39HF43"/>
<evidence type="ECO:0000313" key="6">
    <source>
        <dbReference type="EMBL" id="XDK25205.1"/>
    </source>
</evidence>
<dbReference type="PANTHER" id="PTHR30537:SF14">
    <property type="entry name" value="TRANSCRIPTIONAL REGULATOR LYSR FAMILY"/>
    <property type="match status" value="1"/>
</dbReference>
<dbReference type="KEGG" id="vih:AB0763_00700"/>
<dbReference type="GO" id="GO:0006351">
    <property type="term" value="P:DNA-templated transcription"/>
    <property type="evidence" value="ECO:0007669"/>
    <property type="project" value="TreeGrafter"/>
</dbReference>
<keyword evidence="4" id="KW-0804">Transcription</keyword>
<comment type="similarity">
    <text evidence="1">Belongs to the LysR transcriptional regulatory family.</text>
</comment>
<proteinExistence type="inferred from homology"/>
<dbReference type="InterPro" id="IPR000847">
    <property type="entry name" value="LysR_HTH_N"/>
</dbReference>